<keyword evidence="9" id="KW-1185">Reference proteome</keyword>
<dbReference type="EMBL" id="LNVX01000234">
    <property type="protein sequence ID" value="OEG71121.1"/>
    <property type="molecule type" value="Genomic_DNA"/>
</dbReference>
<dbReference type="Proteomes" id="UP000095237">
    <property type="component" value="Unassembled WGS sequence"/>
</dbReference>
<comment type="caution">
    <text evidence="8">The sequence shown here is derived from an EMBL/GenBank/DDBJ whole genome shotgun (WGS) entry which is preliminary data.</text>
</comment>
<dbReference type="GO" id="GO:0051539">
    <property type="term" value="F:4 iron, 4 sulfur cluster binding"/>
    <property type="evidence" value="ECO:0007669"/>
    <property type="project" value="UniProtKB-KW"/>
</dbReference>
<dbReference type="Pfam" id="PF05681">
    <property type="entry name" value="Fumerase"/>
    <property type="match status" value="1"/>
</dbReference>
<evidence type="ECO:0000256" key="2">
    <source>
        <dbReference type="ARBA" id="ARBA00022485"/>
    </source>
</evidence>
<evidence type="ECO:0000313" key="8">
    <source>
        <dbReference type="EMBL" id="OEG71121.1"/>
    </source>
</evidence>
<evidence type="ECO:0000256" key="4">
    <source>
        <dbReference type="ARBA" id="ARBA00023004"/>
    </source>
</evidence>
<name>A0A1E5IKX0_ENDTX</name>
<dbReference type="InterPro" id="IPR004646">
    <property type="entry name" value="Fe-S_hydro-lyase_TtdA-typ_cat"/>
</dbReference>
<comment type="similarity">
    <text evidence="1">Belongs to the class-I fumarase family.</text>
</comment>
<evidence type="ECO:0000256" key="6">
    <source>
        <dbReference type="ARBA" id="ARBA00023239"/>
    </source>
</evidence>
<feature type="domain" description="Fe-S hydro-lyase tartrate dehydratase alpha-type catalytic" evidence="7">
    <location>
        <begin position="11"/>
        <end position="277"/>
    </location>
</feature>
<reference evidence="8 9" key="1">
    <citation type="submission" date="2015-11" db="EMBL/GenBank/DDBJ databases">
        <title>Evidence for parallel genomic evolution in an endosymbiosis of termite gut flagellates.</title>
        <authorList>
            <person name="Zheng H."/>
        </authorList>
    </citation>
    <scope>NUCLEOTIDE SEQUENCE [LARGE SCALE GENOMIC DNA]</scope>
    <source>
        <strain evidence="8 9">CET450</strain>
    </source>
</reference>
<sequence>MRKIKSEIIITAVENLCAEANFKLPADVLKSLEQNIVLEKDTAKDILKEIIENADIAKKGQIPLCQDTGTANFFIKLGRDTEIEDGDIYAAVNKGVSLGYMNSYLRKSIVSDPLERKNTKDNTPANIYIDMVSGDKIEITFLPKGGGSENASALKMLTPSVGWNGIKEFILSVVNDKGRNACPPLVVGVGIGGDFASVGLMSKKALLRKIGSENKNAFYGGKETELLNDINKLNIGPMGMGGKTTALAVFIETKPVHIASLPVAVNIQCHSCRKKTVII</sequence>
<proteinExistence type="inferred from homology"/>
<dbReference type="NCBIfam" id="NF004885">
    <property type="entry name" value="PRK06246.1"/>
    <property type="match status" value="1"/>
</dbReference>
<dbReference type="InterPro" id="IPR051208">
    <property type="entry name" value="Class-I_Fumarase/Tartrate_DH"/>
</dbReference>
<dbReference type="GO" id="GO:0016829">
    <property type="term" value="F:lyase activity"/>
    <property type="evidence" value="ECO:0007669"/>
    <property type="project" value="UniProtKB-KW"/>
</dbReference>
<keyword evidence="4" id="KW-0408">Iron</keyword>
<evidence type="ECO:0000256" key="5">
    <source>
        <dbReference type="ARBA" id="ARBA00023014"/>
    </source>
</evidence>
<dbReference type="GO" id="GO:0046872">
    <property type="term" value="F:metal ion binding"/>
    <property type="evidence" value="ECO:0007669"/>
    <property type="project" value="UniProtKB-KW"/>
</dbReference>
<keyword evidence="6" id="KW-0456">Lyase</keyword>
<keyword evidence="5" id="KW-0411">Iron-sulfur</keyword>
<dbReference type="PANTHER" id="PTHR30389:SF17">
    <property type="entry name" value="L(+)-TARTRATE DEHYDRATASE SUBUNIT ALPHA-RELATED"/>
    <property type="match status" value="1"/>
</dbReference>
<keyword evidence="2" id="KW-0004">4Fe-4S</keyword>
<evidence type="ECO:0000256" key="3">
    <source>
        <dbReference type="ARBA" id="ARBA00022723"/>
    </source>
</evidence>
<organism evidence="8 9">
    <name type="scientific">Endomicrobium trichonymphae</name>
    <dbReference type="NCBI Taxonomy" id="1408204"/>
    <lineage>
        <taxon>Bacteria</taxon>
        <taxon>Pseudomonadati</taxon>
        <taxon>Elusimicrobiota</taxon>
        <taxon>Endomicrobiia</taxon>
        <taxon>Endomicrobiales</taxon>
        <taxon>Endomicrobiaceae</taxon>
        <taxon>Candidatus Endomicrobiellum</taxon>
    </lineage>
</organism>
<dbReference type="AlphaFoldDB" id="A0A1E5IKX0"/>
<keyword evidence="3" id="KW-0479">Metal-binding</keyword>
<accession>A0A1E5IKX0</accession>
<gene>
    <name evidence="8" type="ORF">ATZ36_16325</name>
</gene>
<evidence type="ECO:0000313" key="9">
    <source>
        <dbReference type="Proteomes" id="UP000095237"/>
    </source>
</evidence>
<evidence type="ECO:0000256" key="1">
    <source>
        <dbReference type="ARBA" id="ARBA00008876"/>
    </source>
</evidence>
<dbReference type="PANTHER" id="PTHR30389">
    <property type="entry name" value="FUMARATE HYDRATASE-RELATED"/>
    <property type="match status" value="1"/>
</dbReference>
<evidence type="ECO:0000259" key="7">
    <source>
        <dbReference type="Pfam" id="PF05681"/>
    </source>
</evidence>
<protein>
    <submittedName>
        <fullName evidence="8">Fumarate hydratase</fullName>
    </submittedName>
</protein>
<dbReference type="NCBIfam" id="TIGR00722">
    <property type="entry name" value="ttdA_fumA_fumB"/>
    <property type="match status" value="1"/>
</dbReference>